<dbReference type="SUPFAM" id="SSF141986">
    <property type="entry name" value="LD-carboxypeptidase A C-terminal domain-like"/>
    <property type="match status" value="1"/>
</dbReference>
<feature type="domain" description="LD-carboxypeptidase N-terminal" evidence="4">
    <location>
        <begin position="12"/>
        <end position="131"/>
    </location>
</feature>
<dbReference type="KEGG" id="mphe:HGG69_00380"/>
<dbReference type="RefSeq" id="WP_169604841.1">
    <property type="nucleotide sequence ID" value="NZ_CP051481.1"/>
</dbReference>
<dbReference type="InterPro" id="IPR040449">
    <property type="entry name" value="Peptidase_S66_N"/>
</dbReference>
<dbReference type="AlphaFoldDB" id="A0A858U2T8"/>
<gene>
    <name evidence="6" type="ORF">HGG69_00380</name>
</gene>
<dbReference type="PANTHER" id="PTHR30237">
    <property type="entry name" value="MURAMOYLTETRAPEPTIDE CARBOXYPEPTIDASE"/>
    <property type="match status" value="1"/>
</dbReference>
<evidence type="ECO:0000259" key="5">
    <source>
        <dbReference type="Pfam" id="PF17676"/>
    </source>
</evidence>
<dbReference type="EMBL" id="CP051481">
    <property type="protein sequence ID" value="QJG66790.1"/>
    <property type="molecule type" value="Genomic_DNA"/>
</dbReference>
<evidence type="ECO:0000313" key="7">
    <source>
        <dbReference type="Proteomes" id="UP000501060"/>
    </source>
</evidence>
<keyword evidence="2" id="KW-0378">Hydrolase</keyword>
<dbReference type="InterPro" id="IPR027461">
    <property type="entry name" value="Carboxypeptidase_A_C_sf"/>
</dbReference>
<dbReference type="PIRSF" id="PIRSF028757">
    <property type="entry name" value="LD-carboxypeptidase"/>
    <property type="match status" value="1"/>
</dbReference>
<feature type="active site" description="Charge relay system" evidence="3">
    <location>
        <position position="298"/>
    </location>
</feature>
<dbReference type="InterPro" id="IPR027478">
    <property type="entry name" value="LdcA_N"/>
</dbReference>
<dbReference type="Proteomes" id="UP000501060">
    <property type="component" value="Chromosome"/>
</dbReference>
<dbReference type="PANTHER" id="PTHR30237:SF6">
    <property type="entry name" value="CARBOXYPEPTIDASE YOCD-RELATED"/>
    <property type="match status" value="1"/>
</dbReference>
<feature type="active site" description="Charge relay system" evidence="3">
    <location>
        <position position="230"/>
    </location>
</feature>
<dbReference type="GO" id="GO:0004180">
    <property type="term" value="F:carboxypeptidase activity"/>
    <property type="evidence" value="ECO:0007669"/>
    <property type="project" value="UniProtKB-KW"/>
</dbReference>
<keyword evidence="7" id="KW-1185">Reference proteome</keyword>
<dbReference type="Gene3D" id="3.40.50.10740">
    <property type="entry name" value="Class I glutamine amidotransferase-like"/>
    <property type="match status" value="1"/>
</dbReference>
<accession>A0A858U2T8</accession>
<dbReference type="InterPro" id="IPR029062">
    <property type="entry name" value="Class_I_gatase-like"/>
</dbReference>
<name>A0A858U2T8_9MOLU</name>
<dbReference type="Gene3D" id="3.50.30.60">
    <property type="entry name" value="LD-carboxypeptidase A C-terminal domain-like"/>
    <property type="match status" value="1"/>
</dbReference>
<dbReference type="Pfam" id="PF17676">
    <property type="entry name" value="Peptidase_S66C"/>
    <property type="match status" value="1"/>
</dbReference>
<feature type="domain" description="LD-carboxypeptidase C-terminal" evidence="5">
    <location>
        <begin position="198"/>
        <end position="312"/>
    </location>
</feature>
<feature type="active site" description="Nucleophile" evidence="3">
    <location>
        <position position="111"/>
    </location>
</feature>
<keyword evidence="6" id="KW-0645">Protease</keyword>
<proteinExistence type="inferred from homology"/>
<dbReference type="SUPFAM" id="SSF52317">
    <property type="entry name" value="Class I glutamine amidotransferase-like"/>
    <property type="match status" value="1"/>
</dbReference>
<protein>
    <submittedName>
        <fullName evidence="6">LD-carboxypeptidase</fullName>
    </submittedName>
</protein>
<evidence type="ECO:0000256" key="3">
    <source>
        <dbReference type="PIRSR" id="PIRSR028757-1"/>
    </source>
</evidence>
<dbReference type="Pfam" id="PF02016">
    <property type="entry name" value="Peptidase_S66"/>
    <property type="match status" value="1"/>
</dbReference>
<organism evidence="6 7">
    <name type="scientific">Mycoplasma phocoenae</name>
    <dbReference type="NCBI Taxonomy" id="754517"/>
    <lineage>
        <taxon>Bacteria</taxon>
        <taxon>Bacillati</taxon>
        <taxon>Mycoplasmatota</taxon>
        <taxon>Mollicutes</taxon>
        <taxon>Mycoplasmataceae</taxon>
        <taxon>Mycoplasma</taxon>
    </lineage>
</organism>
<dbReference type="InterPro" id="IPR040921">
    <property type="entry name" value="Peptidase_S66C"/>
</dbReference>
<dbReference type="InterPro" id="IPR003507">
    <property type="entry name" value="S66_fam"/>
</dbReference>
<evidence type="ECO:0000313" key="6">
    <source>
        <dbReference type="EMBL" id="QJG66790.1"/>
    </source>
</evidence>
<evidence type="ECO:0000256" key="2">
    <source>
        <dbReference type="ARBA" id="ARBA00022801"/>
    </source>
</evidence>
<evidence type="ECO:0000259" key="4">
    <source>
        <dbReference type="Pfam" id="PF02016"/>
    </source>
</evidence>
<comment type="similarity">
    <text evidence="1">Belongs to the peptidase S66 family.</text>
</comment>
<evidence type="ECO:0000256" key="1">
    <source>
        <dbReference type="ARBA" id="ARBA00010233"/>
    </source>
</evidence>
<reference evidence="6 7" key="1">
    <citation type="submission" date="2020-04" db="EMBL/GenBank/DDBJ databases">
        <title>Novel Mycoplasma species detected in Phocoena phocoena (harbor porpoise) from the USA.</title>
        <authorList>
            <person name="Volokhov D.V."/>
        </authorList>
    </citation>
    <scope>NUCLEOTIDE SEQUENCE [LARGE SCALE GENOMIC DNA]</scope>
    <source>
        <strain evidence="6 7">Phocoena C-264-GEN</strain>
    </source>
</reference>
<keyword evidence="6" id="KW-0121">Carboxypeptidase</keyword>
<sequence>MNFYNLNKGDEIRIIAPSRSLKLIGETNTNIAKKALEELGFKVTFGKNVLNEEKRNSASIEQRVNDLHEAFLDKNVKAILTVIGGFNSNQLLPYIDWEIIKNNPKVFSGFSDITILHTAIAAKTHMPTFYGPHFSSFGMIKNSEYIKREFSKFFLDHSKNIELSSSEYWSDDLWFIDQVNRNIETNEGWWTLQKGQATGVSFGGNLNTLLLLPGTEYWPEINQDTILVIEDVSTVNYDDFDRMLESLTQSSWFKYVKGILIGRFCKNSNITKDDLNSIISSKTKLNNMPIIANLDFGHSMPLSVIPLGMTFNIEANNKTTIKINK</sequence>
<dbReference type="CDD" id="cd07062">
    <property type="entry name" value="Peptidase_S66_mccF_like"/>
    <property type="match status" value="1"/>
</dbReference>